<name>A0A383DQQ7_9ZZZZ</name>
<protein>
    <submittedName>
        <fullName evidence="1">Uncharacterized protein</fullName>
    </submittedName>
</protein>
<dbReference type="AlphaFoldDB" id="A0A383DQQ7"/>
<reference evidence="1" key="1">
    <citation type="submission" date="2018-05" db="EMBL/GenBank/DDBJ databases">
        <authorList>
            <person name="Lanie J.A."/>
            <person name="Ng W.-L."/>
            <person name="Kazmierczak K.M."/>
            <person name="Andrzejewski T.M."/>
            <person name="Davidsen T.M."/>
            <person name="Wayne K.J."/>
            <person name="Tettelin H."/>
            <person name="Glass J.I."/>
            <person name="Rusch D."/>
            <person name="Podicherti R."/>
            <person name="Tsui H.-C.T."/>
            <person name="Winkler M.E."/>
        </authorList>
    </citation>
    <scope>NUCLEOTIDE SEQUENCE</scope>
</reference>
<sequence>MTKDGFSKEYHLFKELLCKQVNDFEIDTLAEMMIAEFPILPVKYIRKSNDASLGEHCLIYTMHPHPTYTFEVQFNSQLLYYLHSTKGPEKHWKFIRSNSFEFAQRWNKTVFGLLTDEKTDKNRLLINTFRLYFEDDCHVNPDDYESL</sequence>
<accession>A0A383DQQ7</accession>
<dbReference type="EMBL" id="UINC01219386">
    <property type="protein sequence ID" value="SVE46831.1"/>
    <property type="molecule type" value="Genomic_DNA"/>
</dbReference>
<proteinExistence type="predicted"/>
<evidence type="ECO:0000313" key="1">
    <source>
        <dbReference type="EMBL" id="SVE46831.1"/>
    </source>
</evidence>
<feature type="non-terminal residue" evidence="1">
    <location>
        <position position="147"/>
    </location>
</feature>
<organism evidence="1">
    <name type="scientific">marine metagenome</name>
    <dbReference type="NCBI Taxonomy" id="408172"/>
    <lineage>
        <taxon>unclassified sequences</taxon>
        <taxon>metagenomes</taxon>
        <taxon>ecological metagenomes</taxon>
    </lineage>
</organism>
<gene>
    <name evidence="1" type="ORF">METZ01_LOCUS499685</name>
</gene>